<dbReference type="AlphaFoldDB" id="A0A2N5N561"/>
<dbReference type="PANTHER" id="PTHR43377:SF1">
    <property type="entry name" value="BILIVERDIN REDUCTASE A"/>
    <property type="match status" value="1"/>
</dbReference>
<reference evidence="3 4" key="1">
    <citation type="submission" date="2017-05" db="EMBL/GenBank/DDBJ databases">
        <title>Functional genome analysis of Paenibacillus pasadenensis strain R16: insights on endophytic life style and antifungal activity.</title>
        <authorList>
            <person name="Passera A."/>
            <person name="Marcolungo L."/>
            <person name="Casati P."/>
            <person name="Brasca M."/>
            <person name="Quaglino F."/>
            <person name="Delledonne M."/>
        </authorList>
    </citation>
    <scope>NUCLEOTIDE SEQUENCE [LARGE SCALE GENOMIC DNA]</scope>
    <source>
        <strain evidence="3 4">R16</strain>
    </source>
</reference>
<dbReference type="PANTHER" id="PTHR43377">
    <property type="entry name" value="BILIVERDIN REDUCTASE A"/>
    <property type="match status" value="1"/>
</dbReference>
<gene>
    <name evidence="3" type="ORF">B8V81_3871</name>
</gene>
<evidence type="ECO:0000259" key="1">
    <source>
        <dbReference type="Pfam" id="PF01408"/>
    </source>
</evidence>
<dbReference type="EMBL" id="NFEZ01000004">
    <property type="protein sequence ID" value="PLT45440.1"/>
    <property type="molecule type" value="Genomic_DNA"/>
</dbReference>
<protein>
    <submittedName>
        <fullName evidence="3">Oxidoreductase</fullName>
    </submittedName>
</protein>
<dbReference type="InterPro" id="IPR000683">
    <property type="entry name" value="Gfo/Idh/MocA-like_OxRdtase_N"/>
</dbReference>
<evidence type="ECO:0000313" key="3">
    <source>
        <dbReference type="EMBL" id="PLT45440.1"/>
    </source>
</evidence>
<dbReference type="InterPro" id="IPR036291">
    <property type="entry name" value="NAD(P)-bd_dom_sf"/>
</dbReference>
<dbReference type="InterPro" id="IPR051450">
    <property type="entry name" value="Gfo/Idh/MocA_Oxidoreductases"/>
</dbReference>
<organism evidence="3 4">
    <name type="scientific">Paenibacillus pasadenensis</name>
    <dbReference type="NCBI Taxonomy" id="217090"/>
    <lineage>
        <taxon>Bacteria</taxon>
        <taxon>Bacillati</taxon>
        <taxon>Bacillota</taxon>
        <taxon>Bacilli</taxon>
        <taxon>Bacillales</taxon>
        <taxon>Paenibacillaceae</taxon>
        <taxon>Paenibacillus</taxon>
    </lineage>
</organism>
<dbReference type="Gene3D" id="3.40.50.720">
    <property type="entry name" value="NAD(P)-binding Rossmann-like Domain"/>
    <property type="match status" value="1"/>
</dbReference>
<dbReference type="GO" id="GO:0000166">
    <property type="term" value="F:nucleotide binding"/>
    <property type="evidence" value="ECO:0007669"/>
    <property type="project" value="InterPro"/>
</dbReference>
<dbReference type="Gene3D" id="3.30.360.10">
    <property type="entry name" value="Dihydrodipicolinate Reductase, domain 2"/>
    <property type="match status" value="1"/>
</dbReference>
<dbReference type="InterPro" id="IPR055170">
    <property type="entry name" value="GFO_IDH_MocA-like_dom"/>
</dbReference>
<dbReference type="SUPFAM" id="SSF51735">
    <property type="entry name" value="NAD(P)-binding Rossmann-fold domains"/>
    <property type="match status" value="1"/>
</dbReference>
<feature type="domain" description="GFO/IDH/MocA-like oxidoreductase" evidence="2">
    <location>
        <begin position="103"/>
        <end position="185"/>
    </location>
</feature>
<proteinExistence type="predicted"/>
<sequence>MGNAQKLLEEFGGDYATDDAERLYADETIDAIYISTMHNTHADYCIRALEAGKHVMVEKPLAMNVEDCLRIDEAVKRSGKKVMTAFKMRYYDMLLKAKELIPEPLLVSMQMMDDKWPAGIWANDPTFGGGNVLSQGCHSADIMRFMVGKDPIDVYAAGANYYQQNAQVDNIAAIFRFDDNVVGNLIQGDCKCPPFTSKFFMQLFAENKTVTLSDRLTTLIYSEEGKETILYRGKETGILEENKAFIESLRQNAEPPINHMDGLYATLMMLQAIKSVKSGKPEPIRSLIQRDQPVLS</sequence>
<dbReference type="Proteomes" id="UP000234789">
    <property type="component" value="Unassembled WGS sequence"/>
</dbReference>
<accession>A0A2N5N561</accession>
<dbReference type="SUPFAM" id="SSF55347">
    <property type="entry name" value="Glyceraldehyde-3-phosphate dehydrogenase-like, C-terminal domain"/>
    <property type="match status" value="1"/>
</dbReference>
<evidence type="ECO:0000313" key="4">
    <source>
        <dbReference type="Proteomes" id="UP000234789"/>
    </source>
</evidence>
<dbReference type="Pfam" id="PF22725">
    <property type="entry name" value="GFO_IDH_MocA_C3"/>
    <property type="match status" value="1"/>
</dbReference>
<dbReference type="Pfam" id="PF01408">
    <property type="entry name" value="GFO_IDH_MocA"/>
    <property type="match status" value="1"/>
</dbReference>
<name>A0A2N5N561_9BACL</name>
<evidence type="ECO:0000259" key="2">
    <source>
        <dbReference type="Pfam" id="PF22725"/>
    </source>
</evidence>
<comment type="caution">
    <text evidence="3">The sequence shown here is derived from an EMBL/GenBank/DDBJ whole genome shotgun (WGS) entry which is preliminary data.</text>
</comment>
<keyword evidence="4" id="KW-1185">Reference proteome</keyword>
<feature type="domain" description="Gfo/Idh/MocA-like oxidoreductase N-terminal" evidence="1">
    <location>
        <begin position="3"/>
        <end position="85"/>
    </location>
</feature>